<evidence type="ECO:0000313" key="3">
    <source>
        <dbReference type="Proteomes" id="UP000002482"/>
    </source>
</evidence>
<proteinExistence type="predicted"/>
<reference evidence="2" key="1">
    <citation type="submission" date="2011-02" db="EMBL/GenBank/DDBJ databases">
        <title>Complete sequence of Acidovorax avenae subsp. avenae ATCC 19860.</title>
        <authorList>
            <consortium name="US DOE Joint Genome Institute"/>
            <person name="Lucas S."/>
            <person name="Copeland A."/>
            <person name="Lapidus A."/>
            <person name="Cheng J.-F."/>
            <person name="Goodwin L."/>
            <person name="Pitluck S."/>
            <person name="Chertkov O."/>
            <person name="Held B."/>
            <person name="Detter J.C."/>
            <person name="Han C."/>
            <person name="Tapia R."/>
            <person name="Land M."/>
            <person name="Hauser L."/>
            <person name="Kyrpides N."/>
            <person name="Ivanova N."/>
            <person name="Ovchinnikova G."/>
            <person name="Pagani I."/>
            <person name="Gordon S."/>
            <person name="Woyke T."/>
        </authorList>
    </citation>
    <scope>NUCLEOTIDE SEQUENCE</scope>
    <source>
        <strain evidence="2">ATCC 19860</strain>
    </source>
</reference>
<keyword evidence="3" id="KW-1185">Reference proteome</keyword>
<gene>
    <name evidence="2" type="ordered locus">Acav_2041</name>
</gene>
<organism evidence="2 3">
    <name type="scientific">Paracidovorax avenae (strain ATCC 19860 / DSM 7227 / CCUG 15838 / JCM 20985 / LMG 2117 / NCPPB 1011)</name>
    <name type="common">Acidovorax avenae</name>
    <dbReference type="NCBI Taxonomy" id="643561"/>
    <lineage>
        <taxon>Bacteria</taxon>
        <taxon>Pseudomonadati</taxon>
        <taxon>Pseudomonadota</taxon>
        <taxon>Betaproteobacteria</taxon>
        <taxon>Burkholderiales</taxon>
        <taxon>Comamonadaceae</taxon>
        <taxon>Paracidovorax</taxon>
    </lineage>
</organism>
<dbReference type="KEGG" id="aaa:Acav_2041"/>
<name>F0Q9P0_PARA1</name>
<keyword evidence="1" id="KW-1133">Transmembrane helix</keyword>
<dbReference type="HOGENOM" id="CLU_1025360_0_0_4"/>
<dbReference type="AlphaFoldDB" id="F0Q9P0"/>
<evidence type="ECO:0000313" key="2">
    <source>
        <dbReference type="EMBL" id="ADX45955.1"/>
    </source>
</evidence>
<dbReference type="InterPro" id="IPR049732">
    <property type="entry name" value="Smlt3025-like"/>
</dbReference>
<keyword evidence="1" id="KW-0472">Membrane</keyword>
<protein>
    <submittedName>
        <fullName evidence="2">Uncharacterized protein</fullName>
    </submittedName>
</protein>
<dbReference type="Proteomes" id="UP000002482">
    <property type="component" value="Chromosome"/>
</dbReference>
<accession>F0Q9P0</accession>
<feature type="transmembrane region" description="Helical" evidence="1">
    <location>
        <begin position="7"/>
        <end position="26"/>
    </location>
</feature>
<evidence type="ECO:0000256" key="1">
    <source>
        <dbReference type="SAM" id="Phobius"/>
    </source>
</evidence>
<keyword evidence="1" id="KW-0812">Transmembrane</keyword>
<sequence length="271" mass="30624">MHKGRRILVVFVLMCLGAGYLLWRLIPGTFAFAHGFQSQEMAAVQYADQTVRANLGGIFVAIPSYFVEYLEYDGDPGWRDKGRARPVRTLDSKIASFGFDVRYPDMAGKSTPELWGDYRKRKLSDSQWIRVVLISGEIYPGLYSTDRLARQNIDSNPGAGMGKYEKLSKNQHGLEVYAFAGVNPKNGKPYRELPHADDVFVKRNGEDRVVTFIKCSNRQVPSAPCSQYFDLEPEMHVSVTVSYRRGLISDWQGIQESVKKTVLGFSVTGRY</sequence>
<dbReference type="EMBL" id="CP002521">
    <property type="protein sequence ID" value="ADX45955.1"/>
    <property type="molecule type" value="Genomic_DNA"/>
</dbReference>
<dbReference type="CDD" id="cd20897">
    <property type="entry name" value="Smlt3025-like"/>
    <property type="match status" value="1"/>
</dbReference>